<dbReference type="EMBL" id="CP015136">
    <property type="protein sequence ID" value="AMY11453.1"/>
    <property type="molecule type" value="Genomic_DNA"/>
</dbReference>
<sequence>MRTDTAVPHGFDAEHDSFRGELASVHKDGRRKWVYARQPSGRFYAARTLVSYVLMALLFLGPFVRLHGQPILLLNVLERKFIVFGLVFWPQDFYLLVLCVLTGFVTVALLTSAVGRVWCGWMCPQTIFLEMLFRKLEWLIEGSAQQQVRRDKAPLTADTAWRKALKHAVFFGLSFLIANVFLAYIISADALWTIVTAPPREHLPGLFAISVFSLVFYAVFARFREQACTLACPYGRVMGALVDEHTITITYDRSRGEPRGKLGRGVQDMPRGDCIDCGQCVTVCPTGIDIRNGIQLECVACTACADACDDVMRRVSRPQGLIRYTSEEAVRTGMPNGLSWRVKAYAVVWLVLFVAAATLIARRPDLDVLILRQPGTLQTTLDNGDVSNFYNLQILNRSNRPYTLTYRVVDPVGGSITALGPIGDVPPYGLVQSRFLLRLPARGISGTSTPVHVEVSDGGELVATVETSFLGIANEQEQGR</sequence>
<evidence type="ECO:0000256" key="7">
    <source>
        <dbReference type="SAM" id="Phobius"/>
    </source>
</evidence>
<dbReference type="InterPro" id="IPR032879">
    <property type="entry name" value="FixG_C"/>
</dbReference>
<keyword evidence="6" id="KW-0411">Iron-sulfur</keyword>
<dbReference type="PROSITE" id="PS00198">
    <property type="entry name" value="4FE4S_FER_1"/>
    <property type="match status" value="1"/>
</dbReference>
<keyword evidence="3" id="KW-0479">Metal-binding</keyword>
<evidence type="ECO:0000313" key="9">
    <source>
        <dbReference type="EMBL" id="AMY11453.1"/>
    </source>
</evidence>
<reference evidence="9 10" key="1">
    <citation type="journal article" date="2016" name="Genome Announc.">
        <title>First Complete Genome Sequence of a Subdivision 6 Acidobacterium Strain.</title>
        <authorList>
            <person name="Huang S."/>
            <person name="Vieira S."/>
            <person name="Bunk B."/>
            <person name="Riedel T."/>
            <person name="Sproer C."/>
            <person name="Overmann J."/>
        </authorList>
    </citation>
    <scope>NUCLEOTIDE SEQUENCE [LARGE SCALE GENOMIC DNA]</scope>
    <source>
        <strain evidence="10">DSM 100886 HEG_-6_39</strain>
    </source>
</reference>
<feature type="transmembrane region" description="Helical" evidence="7">
    <location>
        <begin position="95"/>
        <end position="119"/>
    </location>
</feature>
<dbReference type="InterPro" id="IPR014116">
    <property type="entry name" value="Cyt_c_oxidase_cbb3_FixG"/>
</dbReference>
<name>A0A143PTG4_LUTPR</name>
<evidence type="ECO:0000256" key="5">
    <source>
        <dbReference type="ARBA" id="ARBA00023004"/>
    </source>
</evidence>
<evidence type="ECO:0000313" key="10">
    <source>
        <dbReference type="Proteomes" id="UP000076079"/>
    </source>
</evidence>
<evidence type="ECO:0000259" key="8">
    <source>
        <dbReference type="PROSITE" id="PS51379"/>
    </source>
</evidence>
<keyword evidence="7" id="KW-0472">Membrane</keyword>
<dbReference type="InterPro" id="IPR017900">
    <property type="entry name" value="4Fe4S_Fe_S_CS"/>
</dbReference>
<keyword evidence="2" id="KW-0004">4Fe-4S</keyword>
<dbReference type="OrthoDB" id="9786132at2"/>
<dbReference type="Gene3D" id="3.30.70.20">
    <property type="match status" value="1"/>
</dbReference>
<dbReference type="KEGG" id="abac:LuPra_04703"/>
<dbReference type="GO" id="GO:0005886">
    <property type="term" value="C:plasma membrane"/>
    <property type="evidence" value="ECO:0007669"/>
    <property type="project" value="TreeGrafter"/>
</dbReference>
<dbReference type="Gene3D" id="2.60.40.10">
    <property type="entry name" value="Immunoglobulins"/>
    <property type="match status" value="1"/>
</dbReference>
<evidence type="ECO:0000256" key="6">
    <source>
        <dbReference type="ARBA" id="ARBA00023014"/>
    </source>
</evidence>
<dbReference type="AlphaFoldDB" id="A0A143PTG4"/>
<dbReference type="Proteomes" id="UP000076079">
    <property type="component" value="Chromosome"/>
</dbReference>
<keyword evidence="5" id="KW-0408">Iron</keyword>
<feature type="transmembrane region" description="Helical" evidence="7">
    <location>
        <begin position="344"/>
        <end position="361"/>
    </location>
</feature>
<evidence type="ECO:0000256" key="1">
    <source>
        <dbReference type="ARBA" id="ARBA00022448"/>
    </source>
</evidence>
<evidence type="ECO:0000256" key="2">
    <source>
        <dbReference type="ARBA" id="ARBA00022485"/>
    </source>
</evidence>
<dbReference type="NCBIfam" id="TIGR02745">
    <property type="entry name" value="ccoG_rdxA_fixG"/>
    <property type="match status" value="1"/>
</dbReference>
<dbReference type="Pfam" id="PF12801">
    <property type="entry name" value="Fer4_5"/>
    <property type="match status" value="1"/>
</dbReference>
<dbReference type="Pfam" id="PF13746">
    <property type="entry name" value="Fer4_18"/>
    <property type="match status" value="1"/>
</dbReference>
<dbReference type="STRING" id="1855912.LuPra_04703"/>
<gene>
    <name evidence="9" type="primary">yccM</name>
    <name evidence="9" type="ORF">LuPra_04703</name>
</gene>
<feature type="transmembrane region" description="Helical" evidence="7">
    <location>
        <begin position="44"/>
        <end position="64"/>
    </location>
</feature>
<keyword evidence="7" id="KW-0812">Transmembrane</keyword>
<protein>
    <submittedName>
        <fullName evidence="9">Electron transport protein YccM</fullName>
    </submittedName>
</protein>
<keyword evidence="1" id="KW-0813">Transport</keyword>
<feature type="transmembrane region" description="Helical" evidence="7">
    <location>
        <begin position="202"/>
        <end position="220"/>
    </location>
</feature>
<dbReference type="InterPro" id="IPR017896">
    <property type="entry name" value="4Fe4S_Fe-S-bd"/>
</dbReference>
<dbReference type="PANTHER" id="PTHR30176">
    <property type="entry name" value="FERREDOXIN-TYPE PROTEIN NAPH"/>
    <property type="match status" value="1"/>
</dbReference>
<dbReference type="InterPro" id="IPR013783">
    <property type="entry name" value="Ig-like_fold"/>
</dbReference>
<keyword evidence="10" id="KW-1185">Reference proteome</keyword>
<dbReference type="InterPro" id="IPR051684">
    <property type="entry name" value="Electron_Trans/Redox"/>
</dbReference>
<accession>A0A143PTG4</accession>
<evidence type="ECO:0000256" key="4">
    <source>
        <dbReference type="ARBA" id="ARBA00022982"/>
    </source>
</evidence>
<dbReference type="PATRIC" id="fig|1813736.3.peg.4960"/>
<dbReference type="PROSITE" id="PS51379">
    <property type="entry name" value="4FE4S_FER_2"/>
    <property type="match status" value="1"/>
</dbReference>
<keyword evidence="4" id="KW-0249">Electron transport</keyword>
<dbReference type="RefSeq" id="WP_110172999.1">
    <property type="nucleotide sequence ID" value="NZ_CP015136.1"/>
</dbReference>
<evidence type="ECO:0000256" key="3">
    <source>
        <dbReference type="ARBA" id="ARBA00022723"/>
    </source>
</evidence>
<feature type="domain" description="4Fe-4S ferredoxin-type" evidence="8">
    <location>
        <begin position="263"/>
        <end position="293"/>
    </location>
</feature>
<dbReference type="GO" id="GO:0046872">
    <property type="term" value="F:metal ion binding"/>
    <property type="evidence" value="ECO:0007669"/>
    <property type="project" value="UniProtKB-KW"/>
</dbReference>
<organism evidence="9 10">
    <name type="scientific">Luteitalea pratensis</name>
    <dbReference type="NCBI Taxonomy" id="1855912"/>
    <lineage>
        <taxon>Bacteria</taxon>
        <taxon>Pseudomonadati</taxon>
        <taxon>Acidobacteriota</taxon>
        <taxon>Vicinamibacteria</taxon>
        <taxon>Vicinamibacterales</taxon>
        <taxon>Vicinamibacteraceae</taxon>
        <taxon>Luteitalea</taxon>
    </lineage>
</organism>
<dbReference type="PANTHER" id="PTHR30176:SF3">
    <property type="entry name" value="FERREDOXIN-TYPE PROTEIN NAPH"/>
    <property type="match status" value="1"/>
</dbReference>
<dbReference type="Pfam" id="PF11614">
    <property type="entry name" value="FixG_C"/>
    <property type="match status" value="1"/>
</dbReference>
<keyword evidence="7" id="KW-1133">Transmembrane helix</keyword>
<dbReference type="GO" id="GO:0051539">
    <property type="term" value="F:4 iron, 4 sulfur cluster binding"/>
    <property type="evidence" value="ECO:0007669"/>
    <property type="project" value="UniProtKB-KW"/>
</dbReference>
<dbReference type="SUPFAM" id="SSF54862">
    <property type="entry name" value="4Fe-4S ferredoxins"/>
    <property type="match status" value="1"/>
</dbReference>
<reference evidence="10" key="2">
    <citation type="submission" date="2016-04" db="EMBL/GenBank/DDBJ databases">
        <title>First Complete Genome Sequence of a Subdivision 6 Acidobacterium.</title>
        <authorList>
            <person name="Huang S."/>
            <person name="Vieira S."/>
            <person name="Bunk B."/>
            <person name="Riedel T."/>
            <person name="Sproeer C."/>
            <person name="Overmann J."/>
        </authorList>
    </citation>
    <scope>NUCLEOTIDE SEQUENCE [LARGE SCALE GENOMIC DNA]</scope>
    <source>
        <strain evidence="10">DSM 100886 HEG_-6_39</strain>
    </source>
</reference>
<proteinExistence type="predicted"/>
<feature type="transmembrane region" description="Helical" evidence="7">
    <location>
        <begin position="168"/>
        <end position="187"/>
    </location>
</feature>